<organism evidence="2 3">
    <name type="scientific">Aspergillus nanangensis</name>
    <dbReference type="NCBI Taxonomy" id="2582783"/>
    <lineage>
        <taxon>Eukaryota</taxon>
        <taxon>Fungi</taxon>
        <taxon>Dikarya</taxon>
        <taxon>Ascomycota</taxon>
        <taxon>Pezizomycotina</taxon>
        <taxon>Eurotiomycetes</taxon>
        <taxon>Eurotiomycetidae</taxon>
        <taxon>Eurotiales</taxon>
        <taxon>Aspergillaceae</taxon>
        <taxon>Aspergillus</taxon>
        <taxon>Aspergillus subgen. Circumdati</taxon>
    </lineage>
</organism>
<gene>
    <name evidence="2" type="ORF">FE257_012448</name>
</gene>
<reference evidence="2" key="1">
    <citation type="journal article" date="2019" name="Beilstein J. Org. Chem.">
        <title>Nanangenines: drimane sesquiterpenoids as the dominant metabolite cohort of a novel Australian fungus, Aspergillus nanangensis.</title>
        <authorList>
            <person name="Lacey H.J."/>
            <person name="Gilchrist C.L.M."/>
            <person name="Crombie A."/>
            <person name="Kalaitzis J.A."/>
            <person name="Vuong D."/>
            <person name="Rutledge P.J."/>
            <person name="Turner P."/>
            <person name="Pitt J.I."/>
            <person name="Lacey E."/>
            <person name="Chooi Y.H."/>
            <person name="Piggott A.M."/>
        </authorList>
    </citation>
    <scope>NUCLEOTIDE SEQUENCE</scope>
    <source>
        <strain evidence="2">MST-FP2251</strain>
    </source>
</reference>
<dbReference type="InterPro" id="IPR001509">
    <property type="entry name" value="Epimerase_deHydtase"/>
</dbReference>
<proteinExistence type="predicted"/>
<name>A0AAD4GXJ6_ASPNN</name>
<accession>A0AAD4GXJ6</accession>
<protein>
    <recommendedName>
        <fullName evidence="1">NAD-dependent epimerase/dehydratase domain-containing protein</fullName>
    </recommendedName>
</protein>
<evidence type="ECO:0000313" key="2">
    <source>
        <dbReference type="EMBL" id="KAF9893037.1"/>
    </source>
</evidence>
<dbReference type="AlphaFoldDB" id="A0AAD4GXJ6"/>
<dbReference type="PANTHER" id="PTHR48079:SF6">
    <property type="entry name" value="NAD(P)-BINDING DOMAIN-CONTAINING PROTEIN-RELATED"/>
    <property type="match status" value="1"/>
</dbReference>
<comment type="caution">
    <text evidence="2">The sequence shown here is derived from an EMBL/GenBank/DDBJ whole genome shotgun (WGS) entry which is preliminary data.</text>
</comment>
<dbReference type="SUPFAM" id="SSF51735">
    <property type="entry name" value="NAD(P)-binding Rossmann-fold domains"/>
    <property type="match status" value="1"/>
</dbReference>
<dbReference type="Pfam" id="PF01370">
    <property type="entry name" value="Epimerase"/>
    <property type="match status" value="1"/>
</dbReference>
<evidence type="ECO:0000313" key="3">
    <source>
        <dbReference type="Proteomes" id="UP001194746"/>
    </source>
</evidence>
<dbReference type="EMBL" id="VCAU01000009">
    <property type="protein sequence ID" value="KAF9893037.1"/>
    <property type="molecule type" value="Genomic_DNA"/>
</dbReference>
<dbReference type="Gene3D" id="3.40.50.720">
    <property type="entry name" value="NAD(P)-binding Rossmann-like Domain"/>
    <property type="match status" value="1"/>
</dbReference>
<dbReference type="InterPro" id="IPR036291">
    <property type="entry name" value="NAD(P)-bd_dom_sf"/>
</dbReference>
<keyword evidence="3" id="KW-1185">Reference proteome</keyword>
<sequence>MPSVFLVGPGLIGGEVLDLLLINKEYEITTLVRREAARPAFHELGVKTVLGSLSDKTVIASQTASSDIVIHTATADDLPSVQAILEGVQERTQRGQQAIYIHTSGASLLGDNLEGSYKSDLIFDDEKESSIDALPDSAAHREIDLAIVNARKELSSHAKFGIMIPPVIYGVSTRERRLSIQLPTMVRYSIKHGYPGMIGQGLSVWNQVHVKDLARGYVTLLHWMEQASCNEVAENPYFFCENGEELSWGQCAAEIGRILHKAGKVADPTPKTIPTENYDDLFGEYSGLVVGSNARNRANRLRKLGWRPQEKSTFASLEEDEIPLILQETGEFNGYAAPVASGTFESKK</sequence>
<dbReference type="PANTHER" id="PTHR48079">
    <property type="entry name" value="PROTEIN YEEZ"/>
    <property type="match status" value="1"/>
</dbReference>
<evidence type="ECO:0000259" key="1">
    <source>
        <dbReference type="Pfam" id="PF01370"/>
    </source>
</evidence>
<dbReference type="Proteomes" id="UP001194746">
    <property type="component" value="Unassembled WGS sequence"/>
</dbReference>
<reference evidence="2" key="2">
    <citation type="submission" date="2020-02" db="EMBL/GenBank/DDBJ databases">
        <authorList>
            <person name="Gilchrist C.L.M."/>
            <person name="Chooi Y.-H."/>
        </authorList>
    </citation>
    <scope>NUCLEOTIDE SEQUENCE</scope>
    <source>
        <strain evidence="2">MST-FP2251</strain>
    </source>
</reference>
<dbReference type="GO" id="GO:0004029">
    <property type="term" value="F:aldehyde dehydrogenase (NAD+) activity"/>
    <property type="evidence" value="ECO:0007669"/>
    <property type="project" value="TreeGrafter"/>
</dbReference>
<feature type="domain" description="NAD-dependent epimerase/dehydratase" evidence="1">
    <location>
        <begin position="10"/>
        <end position="226"/>
    </location>
</feature>
<dbReference type="GO" id="GO:0005737">
    <property type="term" value="C:cytoplasm"/>
    <property type="evidence" value="ECO:0007669"/>
    <property type="project" value="TreeGrafter"/>
</dbReference>
<dbReference type="InterPro" id="IPR051783">
    <property type="entry name" value="NAD(P)-dependent_oxidoreduct"/>
</dbReference>